<dbReference type="AlphaFoldDB" id="A0A0R0CMJ7"/>
<dbReference type="PANTHER" id="PTHR14226">
    <property type="entry name" value="NEUROPATHY TARGET ESTERASE/SWISS CHEESE D.MELANOGASTER"/>
    <property type="match status" value="1"/>
</dbReference>
<evidence type="ECO:0000256" key="9">
    <source>
        <dbReference type="ARBA" id="ARBA00023136"/>
    </source>
</evidence>
<dbReference type="PROSITE" id="PS51635">
    <property type="entry name" value="PNPLA"/>
    <property type="match status" value="1"/>
</dbReference>
<dbReference type="InterPro" id="IPR056556">
    <property type="entry name" value="NTE1_P-loop_dom"/>
</dbReference>
<dbReference type="Gene3D" id="2.60.120.10">
    <property type="entry name" value="Jelly Rolls"/>
    <property type="match status" value="1"/>
</dbReference>
<sequence length="608" mass="65862">MDTATAPRSDLLAGLSESQREGLLAQMRRLQLRKGEHLVRQGEAANHVYYVLRGRFEVLLNGRHLVAEIGAGEPVGEIAFFGGLSRTADVVASRDSEVLELSRESFDHVAAAQPDFVQSILRVLGRRLAATTSAAAAMAPRIADAIGLCPAGNVPVPEMLVERLLQALQASGTAAVALRARDLPADVAADNEQQLSQWLGMQEHAGSKLVLVAGDGNTAWDRAALRHCDQLLLCGRQDQAHAGPVPLSALEAYALPLFRPRQIGLLLWRTHSGDAIRQTRHWLQERPLHLHHHLALEQPGDYARVARLLTGRALGAVLGGGGALGAGHIGTLRALSEAGIELDIIGGTSIGSVVGHAYAAGHDAEAMMLDYEQFFLRSKALGRFTLPWYSLLDHRHLDTCMQNQLGDARLEDLPLNYFAVGANLSTNELEVVRHGLTWQALRISTAIPVALPPWINEQGQVLVDGGVMNNVPISVMRAIKNGPNMVSMLSHGNEWRVKSAYGGVPSRLALAWQLLRGRRKGDDFPRIGEVAARSMQITSGRMLRGTGLGSDLLLKPPTVPGMGLLAFKLGRAQEQAGYEYTLRFLKKAGGLDGINAWRRGEVMPEFED</sequence>
<proteinExistence type="inferred from homology"/>
<keyword evidence="9" id="KW-0472">Membrane</keyword>
<keyword evidence="7" id="KW-1133">Transmembrane helix</keyword>
<keyword evidence="6 10" id="KW-0442">Lipid degradation</keyword>
<evidence type="ECO:0000313" key="14">
    <source>
        <dbReference type="Proteomes" id="UP000051863"/>
    </source>
</evidence>
<dbReference type="PROSITE" id="PS00888">
    <property type="entry name" value="CNMP_BINDING_1"/>
    <property type="match status" value="1"/>
</dbReference>
<dbReference type="RefSeq" id="WP_152984436.1">
    <property type="nucleotide sequence ID" value="NZ_LDJJ01000010.1"/>
</dbReference>
<evidence type="ECO:0000259" key="11">
    <source>
        <dbReference type="PROSITE" id="PS50042"/>
    </source>
</evidence>
<organism evidence="13 14">
    <name type="scientific">Stenotrophomonas terrae</name>
    <dbReference type="NCBI Taxonomy" id="405446"/>
    <lineage>
        <taxon>Bacteria</taxon>
        <taxon>Pseudomonadati</taxon>
        <taxon>Pseudomonadota</taxon>
        <taxon>Gammaproteobacteria</taxon>
        <taxon>Lysobacterales</taxon>
        <taxon>Lysobacteraceae</taxon>
        <taxon>Stenotrophomonas</taxon>
    </lineage>
</organism>
<evidence type="ECO:0000256" key="1">
    <source>
        <dbReference type="ARBA" id="ARBA00004370"/>
    </source>
</evidence>
<dbReference type="PROSITE" id="PS50042">
    <property type="entry name" value="CNMP_BINDING_3"/>
    <property type="match status" value="1"/>
</dbReference>
<keyword evidence="4" id="KW-0812">Transmembrane</keyword>
<comment type="similarity">
    <text evidence="3">Belongs to the NTE family.</text>
</comment>
<dbReference type="GO" id="GO:0016020">
    <property type="term" value="C:membrane"/>
    <property type="evidence" value="ECO:0007669"/>
    <property type="project" value="UniProtKB-SubCell"/>
</dbReference>
<comment type="caution">
    <text evidence="13">The sequence shown here is derived from an EMBL/GenBank/DDBJ whole genome shotgun (WGS) entry which is preliminary data.</text>
</comment>
<dbReference type="CDD" id="cd00038">
    <property type="entry name" value="CAP_ED"/>
    <property type="match status" value="1"/>
</dbReference>
<keyword evidence="8 10" id="KW-0443">Lipid metabolism</keyword>
<evidence type="ECO:0008006" key="15">
    <source>
        <dbReference type="Google" id="ProtNLM"/>
    </source>
</evidence>
<dbReference type="InterPro" id="IPR018488">
    <property type="entry name" value="cNMP-bd_CS"/>
</dbReference>
<evidence type="ECO:0000259" key="12">
    <source>
        <dbReference type="PROSITE" id="PS51635"/>
    </source>
</evidence>
<dbReference type="InterPro" id="IPR014710">
    <property type="entry name" value="RmlC-like_jellyroll"/>
</dbReference>
<feature type="domain" description="Cyclic nucleotide-binding" evidence="11">
    <location>
        <begin position="11"/>
        <end position="127"/>
    </location>
</feature>
<evidence type="ECO:0000256" key="2">
    <source>
        <dbReference type="ARBA" id="ARBA00004496"/>
    </source>
</evidence>
<dbReference type="Proteomes" id="UP000051863">
    <property type="component" value="Unassembled WGS sequence"/>
</dbReference>
<dbReference type="OrthoDB" id="5290098at2"/>
<name>A0A0R0CMJ7_9GAMM</name>
<dbReference type="PATRIC" id="fig|405446.3.peg.108"/>
<dbReference type="InterPro" id="IPR050301">
    <property type="entry name" value="NTE"/>
</dbReference>
<dbReference type="SUPFAM" id="SSF51206">
    <property type="entry name" value="cAMP-binding domain-like"/>
    <property type="match status" value="1"/>
</dbReference>
<dbReference type="GO" id="GO:0004622">
    <property type="term" value="F:phosphatidylcholine lysophospholipase activity"/>
    <property type="evidence" value="ECO:0007669"/>
    <property type="project" value="UniProtKB-ARBA"/>
</dbReference>
<keyword evidence="5 10" id="KW-0378">Hydrolase</keyword>
<dbReference type="PANTHER" id="PTHR14226:SF29">
    <property type="entry name" value="NEUROPATHY TARGET ESTERASE SWS"/>
    <property type="match status" value="1"/>
</dbReference>
<evidence type="ECO:0000256" key="6">
    <source>
        <dbReference type="ARBA" id="ARBA00022963"/>
    </source>
</evidence>
<dbReference type="InterPro" id="IPR018490">
    <property type="entry name" value="cNMP-bd_dom_sf"/>
</dbReference>
<gene>
    <name evidence="13" type="ORF">ABB27_04400</name>
</gene>
<comment type="subcellular location">
    <subcellularLocation>
        <location evidence="2">Cytoplasm</location>
    </subcellularLocation>
    <subcellularLocation>
        <location evidence="1">Membrane</location>
    </subcellularLocation>
</comment>
<feature type="short sequence motif" description="GXSXG" evidence="10">
    <location>
        <begin position="347"/>
        <end position="351"/>
    </location>
</feature>
<evidence type="ECO:0000256" key="3">
    <source>
        <dbReference type="ARBA" id="ARBA00006636"/>
    </source>
</evidence>
<evidence type="ECO:0000313" key="13">
    <source>
        <dbReference type="EMBL" id="KRG70795.1"/>
    </source>
</evidence>
<feature type="active site" description="Proton acceptor" evidence="10">
    <location>
        <position position="464"/>
    </location>
</feature>
<evidence type="ECO:0000256" key="8">
    <source>
        <dbReference type="ARBA" id="ARBA00023098"/>
    </source>
</evidence>
<dbReference type="Gene3D" id="3.40.1090.10">
    <property type="entry name" value="Cytosolic phospholipase A2 catalytic domain"/>
    <property type="match status" value="2"/>
</dbReference>
<dbReference type="GO" id="GO:0016042">
    <property type="term" value="P:lipid catabolic process"/>
    <property type="evidence" value="ECO:0007669"/>
    <property type="project" value="UniProtKB-UniRule"/>
</dbReference>
<feature type="short sequence motif" description="GXGXXG" evidence="10">
    <location>
        <begin position="320"/>
        <end position="325"/>
    </location>
</feature>
<evidence type="ECO:0000256" key="5">
    <source>
        <dbReference type="ARBA" id="ARBA00022801"/>
    </source>
</evidence>
<evidence type="ECO:0000256" key="4">
    <source>
        <dbReference type="ARBA" id="ARBA00022692"/>
    </source>
</evidence>
<feature type="short sequence motif" description="DGA/G" evidence="10">
    <location>
        <begin position="464"/>
        <end position="466"/>
    </location>
</feature>
<protein>
    <recommendedName>
        <fullName evidence="15">Cyclic nucleotide-binding protein</fullName>
    </recommendedName>
</protein>
<dbReference type="GO" id="GO:0005737">
    <property type="term" value="C:cytoplasm"/>
    <property type="evidence" value="ECO:0007669"/>
    <property type="project" value="UniProtKB-SubCell"/>
</dbReference>
<feature type="domain" description="PNPLA" evidence="12">
    <location>
        <begin position="316"/>
        <end position="477"/>
    </location>
</feature>
<evidence type="ECO:0000256" key="7">
    <source>
        <dbReference type="ARBA" id="ARBA00022989"/>
    </source>
</evidence>
<dbReference type="SMART" id="SM00100">
    <property type="entry name" value="cNMP"/>
    <property type="match status" value="1"/>
</dbReference>
<accession>A0A0R0CMJ7</accession>
<dbReference type="SUPFAM" id="SSF52151">
    <property type="entry name" value="FabD/lysophospholipase-like"/>
    <property type="match status" value="1"/>
</dbReference>
<dbReference type="InterPro" id="IPR016035">
    <property type="entry name" value="Acyl_Trfase/lysoPLipase"/>
</dbReference>
<keyword evidence="14" id="KW-1185">Reference proteome</keyword>
<dbReference type="Pfam" id="PF01734">
    <property type="entry name" value="Patatin"/>
    <property type="match status" value="1"/>
</dbReference>
<dbReference type="Pfam" id="PF00027">
    <property type="entry name" value="cNMP_binding"/>
    <property type="match status" value="1"/>
</dbReference>
<feature type="active site" description="Nucleophile" evidence="10">
    <location>
        <position position="349"/>
    </location>
</feature>
<dbReference type="Pfam" id="PF24179">
    <property type="entry name" value="NTE_Ploop"/>
    <property type="match status" value="1"/>
</dbReference>
<evidence type="ECO:0000256" key="10">
    <source>
        <dbReference type="PROSITE-ProRule" id="PRU01161"/>
    </source>
</evidence>
<dbReference type="EMBL" id="LDJJ01000010">
    <property type="protein sequence ID" value="KRG70795.1"/>
    <property type="molecule type" value="Genomic_DNA"/>
</dbReference>
<dbReference type="InterPro" id="IPR000595">
    <property type="entry name" value="cNMP-bd_dom"/>
</dbReference>
<reference evidence="13 14" key="1">
    <citation type="submission" date="2015-05" db="EMBL/GenBank/DDBJ databases">
        <title>Genome sequencing and analysis of members of genus Stenotrophomonas.</title>
        <authorList>
            <person name="Patil P.P."/>
            <person name="Midha S."/>
            <person name="Patil P.B."/>
        </authorList>
    </citation>
    <scope>NUCLEOTIDE SEQUENCE [LARGE SCALE GENOMIC DNA]</scope>
    <source>
        <strain evidence="13 14">DSM 18941</strain>
    </source>
</reference>
<dbReference type="InterPro" id="IPR002641">
    <property type="entry name" value="PNPLA_dom"/>
</dbReference>